<evidence type="ECO:0000313" key="1">
    <source>
        <dbReference type="EMBL" id="QJA46458.1"/>
    </source>
</evidence>
<proteinExistence type="predicted"/>
<accession>A0A6H1ZFZ7</accession>
<evidence type="ECO:0000313" key="4">
    <source>
        <dbReference type="EMBL" id="QJH95117.1"/>
    </source>
</evidence>
<dbReference type="EMBL" id="MT141493">
    <property type="protein sequence ID" value="QJA63247.1"/>
    <property type="molecule type" value="Genomic_DNA"/>
</dbReference>
<dbReference type="Gene3D" id="2.60.120.260">
    <property type="entry name" value="Galactose-binding domain-like"/>
    <property type="match status" value="1"/>
</dbReference>
<dbReference type="EMBL" id="MT142534">
    <property type="protein sequence ID" value="QJA84753.1"/>
    <property type="molecule type" value="Genomic_DNA"/>
</dbReference>
<organism evidence="1">
    <name type="scientific">viral metagenome</name>
    <dbReference type="NCBI Taxonomy" id="1070528"/>
    <lineage>
        <taxon>unclassified sequences</taxon>
        <taxon>metagenomes</taxon>
        <taxon>organismal metagenomes</taxon>
    </lineage>
</organism>
<gene>
    <name evidence="3" type="ORF">MM415A00170_0017</name>
    <name evidence="2" type="ORF">MM415B00642_0016</name>
    <name evidence="1" type="ORF">TM448A00430_0015</name>
    <name evidence="4" type="ORF">TM448B00346_0015</name>
</gene>
<dbReference type="EMBL" id="MT144613">
    <property type="protein sequence ID" value="QJH95117.1"/>
    <property type="molecule type" value="Genomic_DNA"/>
</dbReference>
<evidence type="ECO:0000313" key="2">
    <source>
        <dbReference type="EMBL" id="QJA63247.1"/>
    </source>
</evidence>
<dbReference type="EMBL" id="MT144011">
    <property type="protein sequence ID" value="QJA46458.1"/>
    <property type="molecule type" value="Genomic_DNA"/>
</dbReference>
<reference evidence="1" key="1">
    <citation type="submission" date="2020-03" db="EMBL/GenBank/DDBJ databases">
        <title>The deep terrestrial virosphere.</title>
        <authorList>
            <person name="Holmfeldt K."/>
            <person name="Nilsson E."/>
            <person name="Simone D."/>
            <person name="Lopez-Fernandez M."/>
            <person name="Wu X."/>
            <person name="de Brujin I."/>
            <person name="Lundin D."/>
            <person name="Andersson A."/>
            <person name="Bertilsson S."/>
            <person name="Dopson M."/>
        </authorList>
    </citation>
    <scope>NUCLEOTIDE SEQUENCE</scope>
    <source>
        <strain evidence="3">MM415A00170</strain>
        <strain evidence="2">MM415B00642</strain>
        <strain evidence="1">TM448A00430</strain>
        <strain evidence="4">TM448B00346</strain>
    </source>
</reference>
<protein>
    <submittedName>
        <fullName evidence="1">Uncharacterized protein</fullName>
    </submittedName>
</protein>
<evidence type="ECO:0000313" key="3">
    <source>
        <dbReference type="EMBL" id="QJA84753.1"/>
    </source>
</evidence>
<sequence>MTTSLENCMVELSKQLGDYHSGTATSNGAAGGTTIVDTGLMAKQNDWITDVAYDRITSGTYDEQERSITSLNNTNGTLTVLAHGGQILSAVTYEVHRLWTASEKRTALVYAARHGFPYINNFIKVETRRAGNWLLNGDMETWAAATVPDNWTRDTVTAAKNTTKPYYLRGTGSLKLSTAAGNISQSATQNSVLNDLAGKTVTIRARGWCNTASCLRLQIYDGTTTTNSDYHSGDSSWDEPELQTLEAEVQISSTPSEVTFRIAHDKAGGISYVDDVRVISGTYNRVYVGDLSLANNRPFEVFQTQEESIYVERWARLTGGSIEGDGYLYLPHTANDARLRINGIGYLDFLDTNGASGADWADTINMNSPQTDILVAEAAIHLYEQALLPQATSGSSDDFKVGLAYWQLKLREARLKFGMPTPQITKNVSG</sequence>
<dbReference type="AlphaFoldDB" id="A0A6H1ZFZ7"/>
<name>A0A6H1ZFZ7_9ZZZZ</name>